<dbReference type="Proteomes" id="UP000789860">
    <property type="component" value="Unassembled WGS sequence"/>
</dbReference>
<feature type="non-terminal residue" evidence="1">
    <location>
        <position position="65"/>
    </location>
</feature>
<reference evidence="1" key="1">
    <citation type="submission" date="2021-06" db="EMBL/GenBank/DDBJ databases">
        <authorList>
            <person name="Kallberg Y."/>
            <person name="Tangrot J."/>
            <person name="Rosling A."/>
        </authorList>
    </citation>
    <scope>NUCLEOTIDE SEQUENCE</scope>
    <source>
        <strain evidence="1">AU212A</strain>
    </source>
</reference>
<proteinExistence type="predicted"/>
<accession>A0ACA9MYX5</accession>
<gene>
    <name evidence="1" type="ORF">SCALOS_LOCUS7530</name>
</gene>
<sequence>MVRVQEGALRSGEPVPERPELWPRSPSRGTPSTCFTMTEERSGLGVRRIRICSLCWRGTARCRLL</sequence>
<evidence type="ECO:0000313" key="1">
    <source>
        <dbReference type="EMBL" id="CAG8617473.1"/>
    </source>
</evidence>
<name>A0ACA9MYX5_9GLOM</name>
<organism evidence="1 2">
    <name type="scientific">Scutellospora calospora</name>
    <dbReference type="NCBI Taxonomy" id="85575"/>
    <lineage>
        <taxon>Eukaryota</taxon>
        <taxon>Fungi</taxon>
        <taxon>Fungi incertae sedis</taxon>
        <taxon>Mucoromycota</taxon>
        <taxon>Glomeromycotina</taxon>
        <taxon>Glomeromycetes</taxon>
        <taxon>Diversisporales</taxon>
        <taxon>Gigasporaceae</taxon>
        <taxon>Scutellospora</taxon>
    </lineage>
</organism>
<dbReference type="EMBL" id="CAJVPM010017013">
    <property type="protein sequence ID" value="CAG8617473.1"/>
    <property type="molecule type" value="Genomic_DNA"/>
</dbReference>
<keyword evidence="2" id="KW-1185">Reference proteome</keyword>
<protein>
    <submittedName>
        <fullName evidence="1">4916_t:CDS:1</fullName>
    </submittedName>
</protein>
<evidence type="ECO:0000313" key="2">
    <source>
        <dbReference type="Proteomes" id="UP000789860"/>
    </source>
</evidence>
<comment type="caution">
    <text evidence="1">The sequence shown here is derived from an EMBL/GenBank/DDBJ whole genome shotgun (WGS) entry which is preliminary data.</text>
</comment>